<reference evidence="1 2" key="1">
    <citation type="submission" date="2023-04" db="EMBL/GenBank/DDBJ databases">
        <title>Genome Encyclopedia of Bacteria and Archaea VI: Functional Genomics of Type Strains.</title>
        <authorList>
            <person name="Whitman W."/>
        </authorList>
    </citation>
    <scope>NUCLEOTIDE SEQUENCE [LARGE SCALE GENOMIC DNA]</scope>
    <source>
        <strain evidence="1 2">SG_E_30_P1</strain>
    </source>
</reference>
<keyword evidence="2" id="KW-1185">Reference proteome</keyword>
<comment type="caution">
    <text evidence="1">The sequence shown here is derived from an EMBL/GenBank/DDBJ whole genome shotgun (WGS) entry which is preliminary data.</text>
</comment>
<evidence type="ECO:0000313" key="1">
    <source>
        <dbReference type="EMBL" id="MDH6181816.1"/>
    </source>
</evidence>
<accession>A0ABT6KP94</accession>
<name>A0ABT6KP94_9MICO</name>
<evidence type="ECO:0000313" key="2">
    <source>
        <dbReference type="Proteomes" id="UP001160142"/>
    </source>
</evidence>
<protein>
    <submittedName>
        <fullName evidence="1">Uncharacterized protein</fullName>
    </submittedName>
</protein>
<dbReference type="EMBL" id="JARXVQ010000001">
    <property type="protein sequence ID" value="MDH6181816.1"/>
    <property type="molecule type" value="Genomic_DNA"/>
</dbReference>
<gene>
    <name evidence="1" type="ORF">M2152_001998</name>
</gene>
<dbReference type="Proteomes" id="UP001160142">
    <property type="component" value="Unassembled WGS sequence"/>
</dbReference>
<proteinExistence type="predicted"/>
<sequence length="109" mass="12169">MATWHTKESIRAAWSEASRFSDEQLAEAIETAKFDITAIGPQLDDPNVPTQGFREAQLLAVKAVFASRKGNAGSENGEAGLEGFQVRRAHYRRSTDIMTLLYPERDWIA</sequence>
<dbReference type="RefSeq" id="WP_322134118.1">
    <property type="nucleotide sequence ID" value="NZ_CP085036.1"/>
</dbReference>
<organism evidence="1 2">
    <name type="scientific">Antiquaquibacter oligotrophicus</name>
    <dbReference type="NCBI Taxonomy" id="2880260"/>
    <lineage>
        <taxon>Bacteria</taxon>
        <taxon>Bacillati</taxon>
        <taxon>Actinomycetota</taxon>
        <taxon>Actinomycetes</taxon>
        <taxon>Micrococcales</taxon>
        <taxon>Microbacteriaceae</taxon>
        <taxon>Antiquaquibacter</taxon>
    </lineage>
</organism>